<proteinExistence type="predicted"/>
<sequence>MYLKSRSLPLFPHVFIVYLCLAPSLPFLSHLFFSLIYIFTLLSLSFLSFSLTYLIPHCLSSPLFPPFLLEDVSFSTLFSVPSLSVTSPPPLHLQRAKYYVFQCFPTHKGCFRVYIGVFETSPFVYTPHVNLHPMKEEVKGYLCNNKVSTNLPADSHNTQRSSVLFLLCLHVSCDCFFHIKPRGLLATVGSALTHRYTQVTQHIEKIHNTCAKTTLPLQAGLSLQGNPRKRSNINNAASIQ</sequence>
<feature type="transmembrane region" description="Helical" evidence="1">
    <location>
        <begin position="31"/>
        <end position="55"/>
    </location>
</feature>
<keyword evidence="3" id="KW-1185">Reference proteome</keyword>
<keyword evidence="1" id="KW-0472">Membrane</keyword>
<organism evidence="2 3">
    <name type="scientific">Xyrichtys novacula</name>
    <name type="common">Pearly razorfish</name>
    <name type="synonym">Hemipteronotus novacula</name>
    <dbReference type="NCBI Taxonomy" id="13765"/>
    <lineage>
        <taxon>Eukaryota</taxon>
        <taxon>Metazoa</taxon>
        <taxon>Chordata</taxon>
        <taxon>Craniata</taxon>
        <taxon>Vertebrata</taxon>
        <taxon>Euteleostomi</taxon>
        <taxon>Actinopterygii</taxon>
        <taxon>Neopterygii</taxon>
        <taxon>Teleostei</taxon>
        <taxon>Neoteleostei</taxon>
        <taxon>Acanthomorphata</taxon>
        <taxon>Eupercaria</taxon>
        <taxon>Labriformes</taxon>
        <taxon>Labridae</taxon>
        <taxon>Xyrichtys</taxon>
    </lineage>
</organism>
<gene>
    <name evidence="2" type="ORF">XNOV1_A018648</name>
</gene>
<dbReference type="Proteomes" id="UP001178508">
    <property type="component" value="Chromosome 10"/>
</dbReference>
<keyword evidence="1" id="KW-0812">Transmembrane</keyword>
<dbReference type="EMBL" id="OY660873">
    <property type="protein sequence ID" value="CAJ1065345.1"/>
    <property type="molecule type" value="Genomic_DNA"/>
</dbReference>
<protein>
    <submittedName>
        <fullName evidence="2">Uncharacterized protein</fullName>
    </submittedName>
</protein>
<evidence type="ECO:0000313" key="3">
    <source>
        <dbReference type="Proteomes" id="UP001178508"/>
    </source>
</evidence>
<feature type="transmembrane region" description="Helical" evidence="1">
    <location>
        <begin position="7"/>
        <end position="25"/>
    </location>
</feature>
<reference evidence="2" key="1">
    <citation type="submission" date="2023-08" db="EMBL/GenBank/DDBJ databases">
        <authorList>
            <person name="Alioto T."/>
            <person name="Alioto T."/>
            <person name="Gomez Garrido J."/>
        </authorList>
    </citation>
    <scope>NUCLEOTIDE SEQUENCE</scope>
</reference>
<keyword evidence="1" id="KW-1133">Transmembrane helix</keyword>
<evidence type="ECO:0000313" key="2">
    <source>
        <dbReference type="EMBL" id="CAJ1065345.1"/>
    </source>
</evidence>
<name>A0AAV1FVX4_XYRNO</name>
<accession>A0AAV1FVX4</accession>
<dbReference type="AlphaFoldDB" id="A0AAV1FVX4"/>
<evidence type="ECO:0000256" key="1">
    <source>
        <dbReference type="SAM" id="Phobius"/>
    </source>
</evidence>